<feature type="compositionally biased region" description="Low complexity" evidence="1">
    <location>
        <begin position="98"/>
        <end position="121"/>
    </location>
</feature>
<organism evidence="3 4">
    <name type="scientific">Elysia crispata</name>
    <name type="common">lettuce slug</name>
    <dbReference type="NCBI Taxonomy" id="231223"/>
    <lineage>
        <taxon>Eukaryota</taxon>
        <taxon>Metazoa</taxon>
        <taxon>Spiralia</taxon>
        <taxon>Lophotrochozoa</taxon>
        <taxon>Mollusca</taxon>
        <taxon>Gastropoda</taxon>
        <taxon>Heterobranchia</taxon>
        <taxon>Euthyneura</taxon>
        <taxon>Panpulmonata</taxon>
        <taxon>Sacoglossa</taxon>
        <taxon>Placobranchoidea</taxon>
        <taxon>Plakobranchidae</taxon>
        <taxon>Elysia</taxon>
    </lineage>
</organism>
<evidence type="ECO:0000313" key="4">
    <source>
        <dbReference type="Proteomes" id="UP001283361"/>
    </source>
</evidence>
<protein>
    <submittedName>
        <fullName evidence="3">Uncharacterized protein</fullName>
    </submittedName>
</protein>
<sequence length="363" mass="39178">ANPCSNMTCMFMCVAMPDGARCLCDDDHKLTKGNPGCYGPKVSHVTPQVSSSKPTTLQTTENDSFLSISQRKPDLIETSNVLLLETTTSKSGIPSMKSGSGQTSTSTLTAGALSSSSSSSSPQPPPTVSTTAAPPSHTPAPPFSGDAVESCDLCANGGTCLNITGLLFCLCKDGDSCLRESNHQGSTRKRNNSVIWIPAVVVAVTSLIIFVTVAVVCYFKRKRGRSSLMTAIAFKNPNFALRQGDKDNLVARVSFGGTFFREDEVDQEADCTLSDDWWRRLLSRSRITLDSPSLPKPDTHRSISTVEEVDELEEEAEEEVEDKILREVGRRGRDKIVSFRPGGGGSGKDPQFLETSDRSRLLI</sequence>
<proteinExistence type="predicted"/>
<keyword evidence="2" id="KW-0812">Transmembrane</keyword>
<keyword evidence="2" id="KW-0472">Membrane</keyword>
<evidence type="ECO:0000313" key="3">
    <source>
        <dbReference type="EMBL" id="KAK3718104.1"/>
    </source>
</evidence>
<dbReference type="EMBL" id="JAWDGP010007446">
    <property type="protein sequence ID" value="KAK3718104.1"/>
    <property type="molecule type" value="Genomic_DNA"/>
</dbReference>
<gene>
    <name evidence="3" type="ORF">RRG08_053818</name>
</gene>
<feature type="region of interest" description="Disordered" evidence="1">
    <location>
        <begin position="45"/>
        <end position="64"/>
    </location>
</feature>
<accession>A0AAE1CN79</accession>
<dbReference type="Proteomes" id="UP001283361">
    <property type="component" value="Unassembled WGS sequence"/>
</dbReference>
<feature type="region of interest" description="Disordered" evidence="1">
    <location>
        <begin position="335"/>
        <end position="363"/>
    </location>
</feature>
<feature type="transmembrane region" description="Helical" evidence="2">
    <location>
        <begin position="195"/>
        <end position="219"/>
    </location>
</feature>
<feature type="region of interest" description="Disordered" evidence="1">
    <location>
        <begin position="90"/>
        <end position="141"/>
    </location>
</feature>
<feature type="non-terminal residue" evidence="3">
    <location>
        <position position="1"/>
    </location>
</feature>
<keyword evidence="2" id="KW-1133">Transmembrane helix</keyword>
<evidence type="ECO:0000256" key="2">
    <source>
        <dbReference type="SAM" id="Phobius"/>
    </source>
</evidence>
<evidence type="ECO:0000256" key="1">
    <source>
        <dbReference type="SAM" id="MobiDB-lite"/>
    </source>
</evidence>
<comment type="caution">
    <text evidence="3">The sequence shown here is derived from an EMBL/GenBank/DDBJ whole genome shotgun (WGS) entry which is preliminary data.</text>
</comment>
<reference evidence="3" key="1">
    <citation type="journal article" date="2023" name="G3 (Bethesda)">
        <title>A reference genome for the long-term kleptoplast-retaining sea slug Elysia crispata morphotype clarki.</title>
        <authorList>
            <person name="Eastman K.E."/>
            <person name="Pendleton A.L."/>
            <person name="Shaikh M.A."/>
            <person name="Suttiyut T."/>
            <person name="Ogas R."/>
            <person name="Tomko P."/>
            <person name="Gavelis G."/>
            <person name="Widhalm J.R."/>
            <person name="Wisecaver J.H."/>
        </authorList>
    </citation>
    <scope>NUCLEOTIDE SEQUENCE</scope>
    <source>
        <strain evidence="3">ECLA1</strain>
    </source>
</reference>
<keyword evidence="4" id="KW-1185">Reference proteome</keyword>
<name>A0AAE1CN79_9GAST</name>
<dbReference type="AlphaFoldDB" id="A0AAE1CN79"/>